<dbReference type="InterPro" id="IPR005490">
    <property type="entry name" value="LD_TPept_cat_dom"/>
</dbReference>
<reference evidence="10" key="1">
    <citation type="submission" date="2023-07" db="EMBL/GenBank/DDBJ databases">
        <title>Thauera sp. CAU 1555 isolated from sand of Yaerae Beach.</title>
        <authorList>
            <person name="Kim W."/>
        </authorList>
    </citation>
    <scope>NUCLEOTIDE SEQUENCE [LARGE SCALE GENOMIC DNA]</scope>
    <source>
        <strain evidence="10">CAU 1555</strain>
    </source>
</reference>
<accession>A0ABR9B9U9</accession>
<dbReference type="InterPro" id="IPR032710">
    <property type="entry name" value="NTF2-like_dom_sf"/>
</dbReference>
<feature type="active site" description="Nucleophile" evidence="7">
    <location>
        <position position="250"/>
    </location>
</feature>
<dbReference type="Pfam" id="PF03734">
    <property type="entry name" value="YkuD"/>
    <property type="match status" value="1"/>
</dbReference>
<dbReference type="Proteomes" id="UP000603602">
    <property type="component" value="Unassembled WGS sequence"/>
</dbReference>
<evidence type="ECO:0000256" key="2">
    <source>
        <dbReference type="ARBA" id="ARBA00005992"/>
    </source>
</evidence>
<keyword evidence="3" id="KW-0808">Transferase</keyword>
<dbReference type="InterPro" id="IPR038063">
    <property type="entry name" value="Transpep_catalytic_dom"/>
</dbReference>
<keyword evidence="10" id="KW-1185">Reference proteome</keyword>
<evidence type="ECO:0000256" key="4">
    <source>
        <dbReference type="ARBA" id="ARBA00022960"/>
    </source>
</evidence>
<comment type="pathway">
    <text evidence="1 7">Cell wall biogenesis; peptidoglycan biosynthesis.</text>
</comment>
<keyword evidence="4 7" id="KW-0133">Cell shape</keyword>
<dbReference type="InterPro" id="IPR056203">
    <property type="entry name" value="Cds6_C"/>
</dbReference>
<evidence type="ECO:0000313" key="9">
    <source>
        <dbReference type="EMBL" id="MBD8503117.1"/>
    </source>
</evidence>
<feature type="active site" description="Proton donor/acceptor" evidence="7">
    <location>
        <position position="233"/>
    </location>
</feature>
<evidence type="ECO:0000256" key="5">
    <source>
        <dbReference type="ARBA" id="ARBA00022984"/>
    </source>
</evidence>
<dbReference type="Gene3D" id="3.10.450.50">
    <property type="match status" value="1"/>
</dbReference>
<sequence length="401" mass="45795">MRRMQIGRRLLRSGALVFALLGGVALAAPEDRRISDAGPEAALQQIFGEIEANRLDAALDRTEMLLKAYPNFRLAHLIRGDLLLARARPLSTFGNAENSPERVQELRDEAIARLRAYRERPSAANYVPRYLLQMGPEQQHAVVVDTQRARLYVYRNEDGKPRFVADYYISQGKAGSGKQFEGDNKTPLGVYHVTSFIDPAKLPDLYGKGAFPLNYPNPWDKRLGRTGYGIWLHGTPSDTYARPPLASEGCVVLANQDFTSLSSFVQPGLTPVIISNDIEWLSLDDWQAERSSLNAAIEAWRSDWESLDVERYLSHYSAQFRNDRYDYAEWSSRKRRFANAREWVKVEVGKLSMLRQPGEDALVEVIFEQDYRSDGFTDTMRKRQYWTKEDGRWKIIYEGGA</sequence>
<evidence type="ECO:0000256" key="7">
    <source>
        <dbReference type="PROSITE-ProRule" id="PRU01373"/>
    </source>
</evidence>
<evidence type="ECO:0000259" key="8">
    <source>
        <dbReference type="PROSITE" id="PS52029"/>
    </source>
</evidence>
<evidence type="ECO:0000256" key="6">
    <source>
        <dbReference type="ARBA" id="ARBA00023316"/>
    </source>
</evidence>
<dbReference type="RefSeq" id="WP_187717850.1">
    <property type="nucleotide sequence ID" value="NZ_JACTAH010000001.1"/>
</dbReference>
<evidence type="ECO:0000313" key="10">
    <source>
        <dbReference type="Proteomes" id="UP000603602"/>
    </source>
</evidence>
<dbReference type="SUPFAM" id="SSF141523">
    <property type="entry name" value="L,D-transpeptidase catalytic domain-like"/>
    <property type="match status" value="1"/>
</dbReference>
<feature type="domain" description="L,D-TPase catalytic" evidence="8">
    <location>
        <begin position="140"/>
        <end position="275"/>
    </location>
</feature>
<dbReference type="SUPFAM" id="SSF54427">
    <property type="entry name" value="NTF2-like"/>
    <property type="match status" value="1"/>
</dbReference>
<proteinExistence type="inferred from homology"/>
<keyword evidence="6 7" id="KW-0961">Cell wall biogenesis/degradation</keyword>
<name>A0ABR9B9U9_9RHOO</name>
<dbReference type="PANTHER" id="PTHR36699">
    <property type="entry name" value="LD-TRANSPEPTIDASE"/>
    <property type="match status" value="1"/>
</dbReference>
<comment type="caution">
    <text evidence="9">The sequence shown here is derived from an EMBL/GenBank/DDBJ whole genome shotgun (WGS) entry which is preliminary data.</text>
</comment>
<comment type="similarity">
    <text evidence="2">Belongs to the YkuD family.</text>
</comment>
<dbReference type="Pfam" id="PF24125">
    <property type="entry name" value="Cds6_C"/>
    <property type="match status" value="1"/>
</dbReference>
<keyword evidence="5 7" id="KW-0573">Peptidoglycan synthesis</keyword>
<dbReference type="PROSITE" id="PS52029">
    <property type="entry name" value="LD_TPASE"/>
    <property type="match status" value="1"/>
</dbReference>
<evidence type="ECO:0000256" key="3">
    <source>
        <dbReference type="ARBA" id="ARBA00022679"/>
    </source>
</evidence>
<gene>
    <name evidence="9" type="ORF">IFO67_09500</name>
</gene>
<dbReference type="CDD" id="cd16913">
    <property type="entry name" value="YkuD_like"/>
    <property type="match status" value="1"/>
</dbReference>
<dbReference type="PANTHER" id="PTHR36699:SF1">
    <property type="entry name" value="L,D-TRANSPEPTIDASE YAFK-RELATED"/>
    <property type="match status" value="1"/>
</dbReference>
<dbReference type="Gene3D" id="2.40.440.10">
    <property type="entry name" value="L,D-transpeptidase catalytic domain-like"/>
    <property type="match status" value="1"/>
</dbReference>
<organism evidence="9 10">
    <name type="scientific">Thauera sedimentorum</name>
    <dbReference type="NCBI Taxonomy" id="2767595"/>
    <lineage>
        <taxon>Bacteria</taxon>
        <taxon>Pseudomonadati</taxon>
        <taxon>Pseudomonadota</taxon>
        <taxon>Betaproteobacteria</taxon>
        <taxon>Rhodocyclales</taxon>
        <taxon>Zoogloeaceae</taxon>
        <taxon>Thauera</taxon>
    </lineage>
</organism>
<protein>
    <submittedName>
        <fullName evidence="9">L,D-transpeptidase family protein</fullName>
    </submittedName>
</protein>
<dbReference type="EMBL" id="JACYTO010000001">
    <property type="protein sequence ID" value="MBD8503117.1"/>
    <property type="molecule type" value="Genomic_DNA"/>
</dbReference>
<evidence type="ECO:0000256" key="1">
    <source>
        <dbReference type="ARBA" id="ARBA00004752"/>
    </source>
</evidence>